<dbReference type="InterPro" id="IPR009403">
    <property type="entry name" value="UPF0637"/>
</dbReference>
<comment type="caution">
    <text evidence="1">The sequence shown here is derived from an EMBL/GenBank/DDBJ whole genome shotgun (WGS) entry which is preliminary data.</text>
</comment>
<dbReference type="EMBL" id="BFFO01000002">
    <property type="protein sequence ID" value="GBG96214.1"/>
    <property type="molecule type" value="Genomic_DNA"/>
</dbReference>
<evidence type="ECO:0000313" key="2">
    <source>
        <dbReference type="Proteomes" id="UP000245021"/>
    </source>
</evidence>
<proteinExistence type="predicted"/>
<gene>
    <name evidence="1" type="ORF">NtB2_00325</name>
</gene>
<dbReference type="Pfam" id="PF06335">
    <property type="entry name" value="DUF1054"/>
    <property type="match status" value="1"/>
</dbReference>
<dbReference type="Gene3D" id="3.30.930.20">
    <property type="entry name" value="Protein of unknown function DUF1054"/>
    <property type="match status" value="1"/>
</dbReference>
<reference evidence="1 2" key="1">
    <citation type="journal article" date="2018" name="Genome Announc.">
        <title>Draft Genome Sequence of Lactococcus sp. Strain NtB2 (JCM 32569), Isolated from the Gut of the Higher Termite Nasutitermes takasagoensis.</title>
        <authorList>
            <person name="Noda S."/>
            <person name="Aihara C."/>
            <person name="Yuki M."/>
            <person name="Ohkuma M."/>
        </authorList>
    </citation>
    <scope>NUCLEOTIDE SEQUENCE [LARGE SCALE GENOMIC DNA]</scope>
    <source>
        <strain evidence="1 2">NtB2</strain>
    </source>
</reference>
<dbReference type="OrthoDB" id="9812818at2"/>
<evidence type="ECO:0000313" key="1">
    <source>
        <dbReference type="EMBL" id="GBG96214.1"/>
    </source>
</evidence>
<dbReference type="AlphaFoldDB" id="A0A2R5HDQ3"/>
<dbReference type="Proteomes" id="UP000245021">
    <property type="component" value="Unassembled WGS sequence"/>
</dbReference>
<organism evidence="1 2">
    <name type="scientific">Lactococcus termiticola</name>
    <dbReference type="NCBI Taxonomy" id="2169526"/>
    <lineage>
        <taxon>Bacteria</taxon>
        <taxon>Bacillati</taxon>
        <taxon>Bacillota</taxon>
        <taxon>Bacilli</taxon>
        <taxon>Lactobacillales</taxon>
        <taxon>Streptococcaceae</taxon>
        <taxon>Lactococcus</taxon>
    </lineage>
</organism>
<dbReference type="InterPro" id="IPR053707">
    <property type="entry name" value="UPF0637_domain_sf"/>
</dbReference>
<dbReference type="RefSeq" id="WP_109245207.1">
    <property type="nucleotide sequence ID" value="NZ_BFFO01000002.1"/>
</dbReference>
<dbReference type="SUPFAM" id="SSF142913">
    <property type="entry name" value="YktB/PF0168-like"/>
    <property type="match status" value="1"/>
</dbReference>
<sequence length="195" mass="22480">MFTEKSFQVFDIEGLEPRMEAIRAEIQPVFSEIGEILRGQLAEALPEMDFYLHIAQHRRRTAYAPDSTWSAISTQKRGYKMEACWTLGIWKDHVFLYLSMIDQPKAKEAYAELLSKTAIKGDFAISKDHTQNTVFGMEELAVALERFQKVKKSEFEIGRIWPAATFVEKPADELLQEMQATLTDLLPIYKKLLEV</sequence>
<name>A0A2R5HDQ3_9LACT</name>
<dbReference type="PIRSF" id="PIRSF021332">
    <property type="entry name" value="DUF1054"/>
    <property type="match status" value="1"/>
</dbReference>
<keyword evidence="2" id="KW-1185">Reference proteome</keyword>
<accession>A0A2R5HDQ3</accession>
<protein>
    <submittedName>
        <fullName evidence="1">Uncharacterized protein</fullName>
    </submittedName>
</protein>